<keyword evidence="2" id="KW-1185">Reference proteome</keyword>
<dbReference type="InterPro" id="IPR007355">
    <property type="entry name" value="DUF424"/>
</dbReference>
<evidence type="ECO:0000313" key="1">
    <source>
        <dbReference type="EMBL" id="AKG91343.1"/>
    </source>
</evidence>
<evidence type="ECO:0000313" key="2">
    <source>
        <dbReference type="Proteomes" id="UP000034723"/>
    </source>
</evidence>
<proteinExistence type="predicted"/>
<dbReference type="EMBL" id="CP011267">
    <property type="protein sequence ID" value="AKG91343.1"/>
    <property type="molecule type" value="Genomic_DNA"/>
</dbReference>
<dbReference type="Gene3D" id="3.30.1860.10">
    <property type="entry name" value="uncharacterized conserved protein from methanopyrus kandleri domain like"/>
    <property type="match status" value="1"/>
</dbReference>
<evidence type="ECO:0008006" key="3">
    <source>
        <dbReference type="Google" id="ProtNLM"/>
    </source>
</evidence>
<dbReference type="InParanoid" id="A0A0F7IFS7"/>
<accession>A0A0F7IFS7</accession>
<dbReference type="RefSeq" id="WP_048095539.1">
    <property type="nucleotide sequence ID" value="NZ_CP011267.1"/>
</dbReference>
<name>A0A0F7IFS7_9EURY</name>
<dbReference type="Pfam" id="PF04242">
    <property type="entry name" value="DUF424"/>
    <property type="match status" value="1"/>
</dbReference>
<dbReference type="KEGG" id="gah:GAH_01355"/>
<dbReference type="STRING" id="113653.GAH_01355"/>
<dbReference type="PATRIC" id="fig|113653.22.peg.1340"/>
<organism evidence="1 2">
    <name type="scientific">Geoglobus ahangari</name>
    <dbReference type="NCBI Taxonomy" id="113653"/>
    <lineage>
        <taxon>Archaea</taxon>
        <taxon>Methanobacteriati</taxon>
        <taxon>Methanobacteriota</taxon>
        <taxon>Archaeoglobi</taxon>
        <taxon>Archaeoglobales</taxon>
        <taxon>Archaeoglobaceae</taxon>
        <taxon>Geoglobus</taxon>
    </lineage>
</organism>
<dbReference type="HOGENOM" id="CLU_174522_0_0_2"/>
<dbReference type="AlphaFoldDB" id="A0A0F7IFS7"/>
<dbReference type="Proteomes" id="UP000034723">
    <property type="component" value="Chromosome"/>
</dbReference>
<dbReference type="GeneID" id="24803927"/>
<reference evidence="1 2" key="1">
    <citation type="submission" date="2015-04" db="EMBL/GenBank/DDBJ databases">
        <title>The complete genome sequence of the hyperthermophilic, obligate iron-reducing archaeon Geoglobus ahangari strain 234T.</title>
        <authorList>
            <person name="Manzella M.P."/>
            <person name="Holmes D.E."/>
            <person name="Rocheleau J.M."/>
            <person name="Chung A."/>
            <person name="Reguera G."/>
            <person name="Kashefi K."/>
        </authorList>
    </citation>
    <scope>NUCLEOTIDE SEQUENCE [LARGE SCALE GENOMIC DNA]</scope>
    <source>
        <strain evidence="1 2">234</strain>
    </source>
</reference>
<protein>
    <recommendedName>
        <fullName evidence="3">DUF424 domain-containing protein</fullName>
    </recommendedName>
</protein>
<gene>
    <name evidence="1" type="ORF">GAH_01355</name>
</gene>
<sequence>MTFRMKVYRVKGEVMVAVCDEELIGRDFREGELKIEIREEFYGTESVGEEEVKRALRQATIANISGERAVKLAISIGIVDEKRVLKIGECWHAQMVVM</sequence>